<dbReference type="Proteomes" id="UP000192223">
    <property type="component" value="Unplaced"/>
</dbReference>
<gene>
    <name evidence="3" type="primary">LOC108736780</name>
</gene>
<dbReference type="InParanoid" id="A0A7F5RK27"/>
<evidence type="ECO:0000256" key="1">
    <source>
        <dbReference type="SAM" id="SignalP"/>
    </source>
</evidence>
<dbReference type="FunCoup" id="A0A7F5RK27">
    <property type="interactions" value="36"/>
</dbReference>
<sequence>MNLKTIGVFVFIVFVFNVKCYHSSGFGRCPKYIALRNFNVSKIVGTWYEIERTFHLMELITSCVSLNIWENERKQLQVTVRTISRWSGSIIINRGTAIPNKKIRSIFSYKVDSTLPNLLAKYLPGTGIYQFLETDYENFAVIWTCADLGIFHVDQIWTFRKKPFRSRIVSVDHLYNVRLS</sequence>
<keyword evidence="2" id="KW-1185">Reference proteome</keyword>
<accession>A0A7F5RK27</accession>
<feature type="signal peptide" evidence="1">
    <location>
        <begin position="1"/>
        <end position="20"/>
    </location>
</feature>
<dbReference type="GO" id="GO:0005737">
    <property type="term" value="C:cytoplasm"/>
    <property type="evidence" value="ECO:0007669"/>
    <property type="project" value="TreeGrafter"/>
</dbReference>
<reference evidence="3" key="1">
    <citation type="submission" date="2025-08" db="UniProtKB">
        <authorList>
            <consortium name="RefSeq"/>
        </authorList>
    </citation>
    <scope>IDENTIFICATION</scope>
    <source>
        <tissue evidence="3">Entire body</tissue>
    </source>
</reference>
<dbReference type="PANTHER" id="PTHR10612:SF41">
    <property type="entry name" value="GLIAL LAZARILLO, ISOFORM A"/>
    <property type="match status" value="1"/>
</dbReference>
<dbReference type="InterPro" id="IPR022272">
    <property type="entry name" value="Lipocalin_CS"/>
</dbReference>
<name>A0A7F5RK27_AGRPL</name>
<dbReference type="AlphaFoldDB" id="A0A7F5RK27"/>
<dbReference type="InterPro" id="IPR012674">
    <property type="entry name" value="Calycin"/>
</dbReference>
<dbReference type="GO" id="GO:0006629">
    <property type="term" value="P:lipid metabolic process"/>
    <property type="evidence" value="ECO:0007669"/>
    <property type="project" value="TreeGrafter"/>
</dbReference>
<proteinExistence type="predicted"/>
<dbReference type="GeneID" id="108736780"/>
<organism evidence="2 3">
    <name type="scientific">Agrilus planipennis</name>
    <name type="common">Emerald ash borer</name>
    <name type="synonym">Agrilus marcopoli</name>
    <dbReference type="NCBI Taxonomy" id="224129"/>
    <lineage>
        <taxon>Eukaryota</taxon>
        <taxon>Metazoa</taxon>
        <taxon>Ecdysozoa</taxon>
        <taxon>Arthropoda</taxon>
        <taxon>Hexapoda</taxon>
        <taxon>Insecta</taxon>
        <taxon>Pterygota</taxon>
        <taxon>Neoptera</taxon>
        <taxon>Endopterygota</taxon>
        <taxon>Coleoptera</taxon>
        <taxon>Polyphaga</taxon>
        <taxon>Elateriformia</taxon>
        <taxon>Buprestoidea</taxon>
        <taxon>Buprestidae</taxon>
        <taxon>Agrilinae</taxon>
        <taxon>Agrilus</taxon>
    </lineage>
</organism>
<dbReference type="SUPFAM" id="SSF50814">
    <property type="entry name" value="Lipocalins"/>
    <property type="match status" value="1"/>
</dbReference>
<dbReference type="GO" id="GO:0000302">
    <property type="term" value="P:response to reactive oxygen species"/>
    <property type="evidence" value="ECO:0007669"/>
    <property type="project" value="TreeGrafter"/>
</dbReference>
<keyword evidence="1" id="KW-0732">Signal</keyword>
<dbReference type="OrthoDB" id="9923952at2759"/>
<dbReference type="RefSeq" id="XP_025836359.1">
    <property type="nucleotide sequence ID" value="XM_025980574.1"/>
</dbReference>
<dbReference type="Gene3D" id="2.40.128.20">
    <property type="match status" value="1"/>
</dbReference>
<evidence type="ECO:0000313" key="2">
    <source>
        <dbReference type="Proteomes" id="UP000192223"/>
    </source>
</evidence>
<feature type="chain" id="PRO_5028897333" evidence="1">
    <location>
        <begin position="21"/>
        <end position="180"/>
    </location>
</feature>
<dbReference type="PROSITE" id="PS00213">
    <property type="entry name" value="LIPOCALIN"/>
    <property type="match status" value="1"/>
</dbReference>
<protein>
    <submittedName>
        <fullName evidence="3">Apolipoprotein D-like isoform X1</fullName>
    </submittedName>
</protein>
<evidence type="ECO:0000313" key="3">
    <source>
        <dbReference type="RefSeq" id="XP_025836359.1"/>
    </source>
</evidence>
<dbReference type="PANTHER" id="PTHR10612">
    <property type="entry name" value="APOLIPOPROTEIN D"/>
    <property type="match status" value="1"/>
</dbReference>